<dbReference type="OrthoDB" id="5600793at2"/>
<reference evidence="1 2" key="1">
    <citation type="submission" date="2006-03" db="EMBL/GenBank/DDBJ databases">
        <title>Complete sequence of Shewanella denitrificans OS217.</title>
        <authorList>
            <consortium name="US DOE Joint Genome Institute"/>
            <person name="Copeland A."/>
            <person name="Lucas S."/>
            <person name="Lapidus A."/>
            <person name="Barry K."/>
            <person name="Detter J.C."/>
            <person name="Glavina del Rio T."/>
            <person name="Hammon N."/>
            <person name="Israni S."/>
            <person name="Dalin E."/>
            <person name="Tice H."/>
            <person name="Pitluck S."/>
            <person name="Brettin T."/>
            <person name="Bruce D."/>
            <person name="Han C."/>
            <person name="Tapia R."/>
            <person name="Gilna P."/>
            <person name="Kiss H."/>
            <person name="Schmutz J."/>
            <person name="Larimer F."/>
            <person name="Land M."/>
            <person name="Hauser L."/>
            <person name="Kyrpides N."/>
            <person name="Lykidis A."/>
            <person name="Richardson P."/>
        </authorList>
    </citation>
    <scope>NUCLEOTIDE SEQUENCE [LARGE SCALE GENOMIC DNA]</scope>
    <source>
        <strain evidence="2">OS217 / ATCC BAA-1090 / DSM 15013</strain>
    </source>
</reference>
<sequence length="71" mass="8159">MEFYFSLRVSYDDFLPYYQGTVSKVLVKDAQGRELLINGRYFRPFVNSLGVNGNFKLSLDGQGNFVLLELV</sequence>
<evidence type="ECO:0000313" key="2">
    <source>
        <dbReference type="Proteomes" id="UP000001982"/>
    </source>
</evidence>
<dbReference type="HOGENOM" id="CLU_185065_1_0_6"/>
<keyword evidence="2" id="KW-1185">Reference proteome</keyword>
<evidence type="ECO:0000313" key="1">
    <source>
        <dbReference type="EMBL" id="ABE55008.1"/>
    </source>
</evidence>
<gene>
    <name evidence="1" type="ordered locus">Sden_1724</name>
</gene>
<dbReference type="RefSeq" id="WP_011496165.1">
    <property type="nucleotide sequence ID" value="NC_007954.1"/>
</dbReference>
<dbReference type="EMBL" id="CP000302">
    <property type="protein sequence ID" value="ABE55008.1"/>
    <property type="molecule type" value="Genomic_DNA"/>
</dbReference>
<dbReference type="eggNOG" id="ENOG5033BZN">
    <property type="taxonomic scope" value="Bacteria"/>
</dbReference>
<dbReference type="Pfam" id="PF11197">
    <property type="entry name" value="DUF2835"/>
    <property type="match status" value="1"/>
</dbReference>
<protein>
    <recommendedName>
        <fullName evidence="3">DUF2835 domain-containing protein</fullName>
    </recommendedName>
</protein>
<name>Q12NG8_SHEDO</name>
<dbReference type="AlphaFoldDB" id="Q12NG8"/>
<dbReference type="Proteomes" id="UP000001982">
    <property type="component" value="Chromosome"/>
</dbReference>
<accession>Q12NG8</accession>
<evidence type="ECO:0008006" key="3">
    <source>
        <dbReference type="Google" id="ProtNLM"/>
    </source>
</evidence>
<dbReference type="InterPro" id="IPR021363">
    <property type="entry name" value="DUF2835"/>
</dbReference>
<dbReference type="STRING" id="318161.Sden_1724"/>
<organism evidence="1 2">
    <name type="scientific">Shewanella denitrificans (strain OS217 / ATCC BAA-1090 / DSM 15013)</name>
    <dbReference type="NCBI Taxonomy" id="318161"/>
    <lineage>
        <taxon>Bacteria</taxon>
        <taxon>Pseudomonadati</taxon>
        <taxon>Pseudomonadota</taxon>
        <taxon>Gammaproteobacteria</taxon>
        <taxon>Alteromonadales</taxon>
        <taxon>Shewanellaceae</taxon>
        <taxon>Shewanella</taxon>
    </lineage>
</organism>
<dbReference type="KEGG" id="sdn:Sden_1724"/>
<proteinExistence type="predicted"/>